<dbReference type="Pfam" id="PF00668">
    <property type="entry name" value="Condensation"/>
    <property type="match status" value="2"/>
</dbReference>
<dbReference type="PANTHER" id="PTHR45527:SF1">
    <property type="entry name" value="FATTY ACID SYNTHASE"/>
    <property type="match status" value="1"/>
</dbReference>
<dbReference type="CDD" id="cd05930">
    <property type="entry name" value="A_NRPS"/>
    <property type="match status" value="2"/>
</dbReference>
<dbReference type="FunFam" id="2.30.38.10:FF:000001">
    <property type="entry name" value="Non-ribosomal peptide synthetase PvdI"/>
    <property type="match status" value="2"/>
</dbReference>
<evidence type="ECO:0000256" key="3">
    <source>
        <dbReference type="ARBA" id="ARBA00022553"/>
    </source>
</evidence>
<dbReference type="FunFam" id="1.10.1200.10:FF:000005">
    <property type="entry name" value="Nonribosomal peptide synthetase 1"/>
    <property type="match status" value="2"/>
</dbReference>
<dbReference type="Proteomes" id="UP000000787">
    <property type="component" value="Chromosome"/>
</dbReference>
<dbReference type="Gene3D" id="2.30.38.10">
    <property type="entry name" value="Luciferase, Domain 3"/>
    <property type="match status" value="2"/>
</dbReference>
<dbReference type="Pfam" id="PF00550">
    <property type="entry name" value="PP-binding"/>
    <property type="match status" value="2"/>
</dbReference>
<dbReference type="FunFam" id="3.30.559.10:FF:000012">
    <property type="entry name" value="Non-ribosomal peptide synthetase"/>
    <property type="match status" value="1"/>
</dbReference>
<dbReference type="SUPFAM" id="SSF52777">
    <property type="entry name" value="CoA-dependent acyltransferases"/>
    <property type="match status" value="4"/>
</dbReference>
<dbReference type="PROSITE" id="PS00455">
    <property type="entry name" value="AMP_BINDING"/>
    <property type="match status" value="1"/>
</dbReference>
<dbReference type="InterPro" id="IPR020845">
    <property type="entry name" value="AMP-binding_CS"/>
</dbReference>
<dbReference type="PANTHER" id="PTHR45527">
    <property type="entry name" value="NONRIBOSOMAL PEPTIDE SYNTHETASE"/>
    <property type="match status" value="1"/>
</dbReference>
<dbReference type="SUPFAM" id="SSF53335">
    <property type="entry name" value="S-adenosyl-L-methionine-dependent methyltransferases"/>
    <property type="match status" value="1"/>
</dbReference>
<keyword evidence="3" id="KW-0597">Phosphoprotein</keyword>
<dbReference type="FunFam" id="3.40.50.980:FF:000001">
    <property type="entry name" value="Non-ribosomal peptide synthetase"/>
    <property type="match status" value="2"/>
</dbReference>
<organism evidence="6 7">
    <name type="scientific">Herpetosiphon aurantiacus (strain ATCC 23779 / DSM 785 / 114-95)</name>
    <dbReference type="NCBI Taxonomy" id="316274"/>
    <lineage>
        <taxon>Bacteria</taxon>
        <taxon>Bacillati</taxon>
        <taxon>Chloroflexota</taxon>
        <taxon>Chloroflexia</taxon>
        <taxon>Herpetosiphonales</taxon>
        <taxon>Herpetosiphonaceae</taxon>
        <taxon>Herpetosiphon</taxon>
    </lineage>
</organism>
<protein>
    <submittedName>
        <fullName evidence="6">Amino acid adenylation domain</fullName>
    </submittedName>
</protein>
<dbReference type="InterPro" id="IPR006162">
    <property type="entry name" value="Ppantetheine_attach_site"/>
</dbReference>
<name>A9AUJ5_HERA2</name>
<sequence>MQTGSIEGFRLSPQQKQLWSLKYSAEINPYLAQCSVDIQGALDVQRLQAALEALVQRYEILRTQFAQLEGMSMPLQVVGEGQLNWQTLQADDRQAAWDEALGSPIDVAQGPVLWARLMSLSNEQHQLILTLPALTADLTTLNLLVYELELLYSQEGQPDQEVAQYIDLAEWLNDTLATDASEPGPAFWQSHDLQTVANPVLATLADPSPSFTPAIHELTIATPNLPSQELASWLLAAWQVVLWRNSNQTEFQLGLGLDGRNYAELEPALGLFAKHVPFFAQIKPELRFSDLVSQTRTAYQQATTWQEYWAWEQFSDAAAHHLDYCFSYASLPQPPFEHAPRFRLSQQVCYFERFVAKLELLEIGNMLQSRLVYDAQLLSVEFVQRLAEQVATVCQQVQQSDQLLLGELAVVGASERQFLLELNRRYQTFDLQVTIPSLFAAQAQQHPTAQAVVFEDQSLTYQELEGYSNQLALQLREHGAASEQIVAIYLERSIASIVAILGVLKAGAAYLPIDPSVPNERLELMLADSRAVVVVTDQGLQTRLGHMQSPIVLIDQLLSNPPQADLGLNVAIQPEQLAYIIYTSGSTGKPKGVAIEHRQLANYVQSIIQEVDLRPGMQYAMVSTLAADLGHTVLFPALCHGGTLHLIAQDRAINADAMAEYMHAKAIDVLKIVPSHLTALLAASQPAHVLPKQRLVLGGEASSWDLIERLEQLAPTCTIVNHYGPTETTVGVLTTKLSGCSPAARGSIVPLGRPIANSYVYVLDAARQLVPFGAIGELYIGGAGVARGYLNRPELTNERFVTDRLSTNPSDRLYRSGDVVRYRPDGLLEFLGRSDDQVKIRGYRVELGEISHTLERHPLVQQSTVQLREHASGEQQLVGYIVPNPALALPVSNFLRFKQQGIFAEHEHFELPNGMLVVHQNRHMTVPLYNEIFEDQVYVTQGIQLNDGDCVFDVGANIGLFSLFIGQNYRNIRLFSFEPIPATCQVLRLNAELYGLNAQVFECGIADAVKQETFTHYPHFSGASGRFADVLKDKAAVQTFDLNIRKEYFSSTVGALAGDQEQAFMEDFTEEWMQGRWDSEQIVCQLRTISDVISEHNVQQIDLLKIDAERSEIDVLKGIAPSDWPKIRQIAMEVHSAELRDEIKQLLEAQGYHVIADQAEQFADTALFNIYALQPAVYQANQQASARPTTPTWAWCNPTSIINALQHYSHETLPEPMQPAALLLLPAIPLTANGKIDRQALPVPEQTIANTLTTSYVAPRNTVEDVLAGIWAKAFNQPRIGIHDKFFDLGGHSLMATQLIARIQQAFQVQVPLRSLFDTPTIAGLAEQIDASLRAGSVLQMPPITAVAHDRALPLSFTQERYWILDQFEPGNPAYNVPTYARLKGPLSHELLERALTEIVQRHAILRTTFIVLDDQPMQIIHPEVAVSLPLVDLSDLPVQDREQQARQIVATEARTSFDLAQGPLFRGQLIRLDETDHILLIMMHHIITDDWSKNLLIQELTALSWAYFRGEPSPLPPLAIQYADFAHWQRQWFQGEVLESQLEYWVKQLEDAPMVLNLPLDRPRPALQNFQGLSLPVYLPRRLTDQLAALSLREGVTMAMTLLAGFQTLLHRYSGQSDIVIGSYMSGRGQVGTEHLIGFFLNTLPLRVSLAGDPSFEVLLKRVQEVSLGAYSHQDLPFEKLLQRLQPEHNLSHTPIFQVGIQLVNALKSEAELGALTISDVESSQTSVMGTAQLDLTLTIRGLGSDEGLNASFIYDSTIFEQATIARMAGHLRQLLESIVAQPELPISQLSLLGENETEQLLDSWAGDHAQYPSDGSIQAWFANQVAQKPTATALVFGEQQLSYAELDQRSSQLAGYLQSLGVQAFATVGICMQRSPELVVAMLGVLKAGAGYVPLDPATPTERIRFILRDTAAPVLLTQAALKLDLADADWQIVALDQLDLTADHPVLNPLPSSLLNDLPVYTIYTSGSTGTPKGVPISQRNLLPMLRWGQAYFGLGQHSRVLQTLSYAFDFGAFELLTTMLSGGTLFIAPAGQLEDLASYRSLIERWQINTIHATPAFFAEVVALAQPMPTLEIVHLGGDALQPALVKQIQALVAPTCRIYNGYGPTEASVNCAIYQVEPERLADVVNVPIGRVTANHQLYILDAQLRPVPIGVVGELCVAGPSLSQGYLNQPALSAEKFVPNPFAAQPGQRLYRTGDVARYLPDGLIEHLGRIDHQVKVRGYRIELGEIEAALLNHPAVQEAVVLPTSEASLIGYVVLKQAGSTPTSELREFLQQRLPGYMLPAILVPLESLPRTANGKINRQALLATSALPERETPFVAPQGEIEEAVVQIWMEVLKRDQISVHDNFFHIGGHSLLGTQVIYKLAKALQINISLQTLFKHPTPATLALAVEDILLEEIEHLSDEELALLSQDQP</sequence>
<dbReference type="GO" id="GO:0005829">
    <property type="term" value="C:cytosol"/>
    <property type="evidence" value="ECO:0007669"/>
    <property type="project" value="TreeGrafter"/>
</dbReference>
<feature type="domain" description="Carrier" evidence="5">
    <location>
        <begin position="1258"/>
        <end position="1333"/>
    </location>
</feature>
<dbReference type="Pfam" id="PF05050">
    <property type="entry name" value="Methyltransf_21"/>
    <property type="match status" value="1"/>
</dbReference>
<dbReference type="InterPro" id="IPR001242">
    <property type="entry name" value="Condensation_dom"/>
</dbReference>
<evidence type="ECO:0000256" key="2">
    <source>
        <dbReference type="ARBA" id="ARBA00022450"/>
    </source>
</evidence>
<dbReference type="GO" id="GO:0031177">
    <property type="term" value="F:phosphopantetheine binding"/>
    <property type="evidence" value="ECO:0007669"/>
    <property type="project" value="InterPro"/>
</dbReference>
<feature type="domain" description="Carrier" evidence="5">
    <location>
        <begin position="2324"/>
        <end position="2399"/>
    </location>
</feature>
<dbReference type="SUPFAM" id="SSF56801">
    <property type="entry name" value="Acetyl-CoA synthetase-like"/>
    <property type="match status" value="2"/>
</dbReference>
<dbReference type="InterPro" id="IPR009081">
    <property type="entry name" value="PP-bd_ACP"/>
</dbReference>
<dbReference type="InterPro" id="IPR023213">
    <property type="entry name" value="CAT-like_dom_sf"/>
</dbReference>
<dbReference type="eggNOG" id="COG1020">
    <property type="taxonomic scope" value="Bacteria"/>
</dbReference>
<dbReference type="EMBL" id="CP000875">
    <property type="protein sequence ID" value="ABX04522.1"/>
    <property type="molecule type" value="Genomic_DNA"/>
</dbReference>
<comment type="cofactor">
    <cofactor evidence="1">
        <name>pantetheine 4'-phosphate</name>
        <dbReference type="ChEBI" id="CHEBI:47942"/>
    </cofactor>
</comment>
<evidence type="ECO:0000313" key="7">
    <source>
        <dbReference type="Proteomes" id="UP000000787"/>
    </source>
</evidence>
<evidence type="ECO:0000256" key="4">
    <source>
        <dbReference type="SAM" id="Coils"/>
    </source>
</evidence>
<dbReference type="InterPro" id="IPR025110">
    <property type="entry name" value="AMP-bd_C"/>
</dbReference>
<keyword evidence="4" id="KW-0175">Coiled coil</keyword>
<dbReference type="SUPFAM" id="SSF47336">
    <property type="entry name" value="ACP-like"/>
    <property type="match status" value="2"/>
</dbReference>
<dbReference type="NCBIfam" id="NF003417">
    <property type="entry name" value="PRK04813.1"/>
    <property type="match status" value="3"/>
</dbReference>
<dbReference type="GO" id="GO:0003824">
    <property type="term" value="F:catalytic activity"/>
    <property type="evidence" value="ECO:0007669"/>
    <property type="project" value="InterPro"/>
</dbReference>
<dbReference type="PROSITE" id="PS50075">
    <property type="entry name" value="CARRIER"/>
    <property type="match status" value="2"/>
</dbReference>
<evidence type="ECO:0000313" key="6">
    <source>
        <dbReference type="EMBL" id="ABX04522.1"/>
    </source>
</evidence>
<proteinExistence type="predicted"/>
<evidence type="ECO:0000256" key="1">
    <source>
        <dbReference type="ARBA" id="ARBA00001957"/>
    </source>
</evidence>
<keyword evidence="7" id="KW-1185">Reference proteome</keyword>
<dbReference type="NCBIfam" id="TIGR01444">
    <property type="entry name" value="fkbM_fam"/>
    <property type="match status" value="1"/>
</dbReference>
<dbReference type="SMART" id="SM00823">
    <property type="entry name" value="PKS_PP"/>
    <property type="match status" value="2"/>
</dbReference>
<dbReference type="Gene3D" id="3.40.50.1820">
    <property type="entry name" value="alpha/beta hydrolase"/>
    <property type="match status" value="1"/>
</dbReference>
<dbReference type="InterPro" id="IPR000873">
    <property type="entry name" value="AMP-dep_synth/lig_dom"/>
</dbReference>
<dbReference type="InParanoid" id="A9AUJ5"/>
<keyword evidence="2" id="KW-0596">Phosphopantetheine</keyword>
<dbReference type="Gene3D" id="3.40.50.150">
    <property type="entry name" value="Vaccinia Virus protein VP39"/>
    <property type="match status" value="1"/>
</dbReference>
<dbReference type="Gene3D" id="3.30.300.30">
    <property type="match status" value="2"/>
</dbReference>
<dbReference type="GO" id="GO:0043041">
    <property type="term" value="P:amino acid activation for nonribosomal peptide biosynthetic process"/>
    <property type="evidence" value="ECO:0007669"/>
    <property type="project" value="TreeGrafter"/>
</dbReference>
<dbReference type="InterPro" id="IPR029058">
    <property type="entry name" value="AB_hydrolase_fold"/>
</dbReference>
<dbReference type="GO" id="GO:0044550">
    <property type="term" value="P:secondary metabolite biosynthetic process"/>
    <property type="evidence" value="ECO:0007669"/>
    <property type="project" value="TreeGrafter"/>
</dbReference>
<feature type="coiled-coil region" evidence="4">
    <location>
        <begin position="44"/>
        <end position="71"/>
    </location>
</feature>
<evidence type="ECO:0000259" key="5">
    <source>
        <dbReference type="PROSITE" id="PS50075"/>
    </source>
</evidence>
<dbReference type="InterPro" id="IPR029063">
    <property type="entry name" value="SAM-dependent_MTases_sf"/>
</dbReference>
<accession>A9AUJ5</accession>
<dbReference type="InterPro" id="IPR020806">
    <property type="entry name" value="PKS_PP-bd"/>
</dbReference>
<gene>
    <name evidence="6" type="ordered locus">Haur_1879</name>
</gene>
<dbReference type="Pfam" id="PF13193">
    <property type="entry name" value="AMP-binding_C"/>
    <property type="match status" value="1"/>
</dbReference>
<dbReference type="STRING" id="316274.Haur_1879"/>
<dbReference type="HOGENOM" id="CLU_000022_0_3_0"/>
<dbReference type="InterPro" id="IPR010071">
    <property type="entry name" value="AA_adenyl_dom"/>
</dbReference>
<dbReference type="InterPro" id="IPR045851">
    <property type="entry name" value="AMP-bd_C_sf"/>
</dbReference>
<dbReference type="InterPro" id="IPR006342">
    <property type="entry name" value="FkbM_mtfrase"/>
</dbReference>
<dbReference type="Gene3D" id="3.30.559.30">
    <property type="entry name" value="Nonribosomal peptide synthetase, condensation domain"/>
    <property type="match status" value="2"/>
</dbReference>
<dbReference type="Gene3D" id="3.30.559.10">
    <property type="entry name" value="Chloramphenicol acetyltransferase-like domain"/>
    <property type="match status" value="2"/>
</dbReference>
<dbReference type="Gene3D" id="3.40.50.980">
    <property type="match status" value="4"/>
</dbReference>
<dbReference type="FunFam" id="3.30.300.30:FF:000015">
    <property type="entry name" value="Nonribosomal peptide synthase SidD"/>
    <property type="match status" value="1"/>
</dbReference>
<dbReference type="PROSITE" id="PS00012">
    <property type="entry name" value="PHOSPHOPANTETHEINE"/>
    <property type="match status" value="1"/>
</dbReference>
<dbReference type="NCBIfam" id="TIGR01733">
    <property type="entry name" value="AA-adenyl-dom"/>
    <property type="match status" value="2"/>
</dbReference>
<dbReference type="KEGG" id="hau:Haur_1879"/>
<dbReference type="InterPro" id="IPR036736">
    <property type="entry name" value="ACP-like_sf"/>
</dbReference>
<dbReference type="Pfam" id="PF00501">
    <property type="entry name" value="AMP-binding"/>
    <property type="match status" value="2"/>
</dbReference>
<dbReference type="GO" id="GO:0008610">
    <property type="term" value="P:lipid biosynthetic process"/>
    <property type="evidence" value="ECO:0007669"/>
    <property type="project" value="UniProtKB-ARBA"/>
</dbReference>
<dbReference type="CDD" id="cd19531">
    <property type="entry name" value="LCL_NRPS-like"/>
    <property type="match status" value="1"/>
</dbReference>
<dbReference type="Gene3D" id="1.10.1200.10">
    <property type="entry name" value="ACP-like"/>
    <property type="match status" value="1"/>
</dbReference>
<dbReference type="FunFam" id="3.40.50.12780:FF:000012">
    <property type="entry name" value="Non-ribosomal peptide synthetase"/>
    <property type="match status" value="2"/>
</dbReference>
<reference evidence="6 7" key="1">
    <citation type="journal article" date="2011" name="Stand. Genomic Sci.">
        <title>Complete genome sequence of the filamentous gliding predatory bacterium Herpetosiphon aurantiacus type strain (114-95(T)).</title>
        <authorList>
            <person name="Kiss H."/>
            <person name="Nett M."/>
            <person name="Domin N."/>
            <person name="Martin K."/>
            <person name="Maresca J.A."/>
            <person name="Copeland A."/>
            <person name="Lapidus A."/>
            <person name="Lucas S."/>
            <person name="Berry K.W."/>
            <person name="Glavina Del Rio T."/>
            <person name="Dalin E."/>
            <person name="Tice H."/>
            <person name="Pitluck S."/>
            <person name="Richardson P."/>
            <person name="Bruce D."/>
            <person name="Goodwin L."/>
            <person name="Han C."/>
            <person name="Detter J.C."/>
            <person name="Schmutz J."/>
            <person name="Brettin T."/>
            <person name="Land M."/>
            <person name="Hauser L."/>
            <person name="Kyrpides N.C."/>
            <person name="Ivanova N."/>
            <person name="Goker M."/>
            <person name="Woyke T."/>
            <person name="Klenk H.P."/>
            <person name="Bryant D.A."/>
        </authorList>
    </citation>
    <scope>NUCLEOTIDE SEQUENCE [LARGE SCALE GENOMIC DNA]</scope>
    <source>
        <strain evidence="7">ATCC 23779 / DSM 785 / 114-95</strain>
    </source>
</reference>
<dbReference type="BioCyc" id="HAUR316274:GHYA-1908-MONOMER"/>